<keyword evidence="3" id="KW-1185">Reference proteome</keyword>
<comment type="caution">
    <text evidence="2">The sequence shown here is derived from an EMBL/GenBank/DDBJ whole genome shotgun (WGS) entry which is preliminary data.</text>
</comment>
<name>A0A392SER8_9FABA</name>
<feature type="region of interest" description="Disordered" evidence="1">
    <location>
        <begin position="1"/>
        <end position="32"/>
    </location>
</feature>
<feature type="compositionally biased region" description="Polar residues" evidence="1">
    <location>
        <begin position="1"/>
        <end position="17"/>
    </location>
</feature>
<reference evidence="2 3" key="1">
    <citation type="journal article" date="2018" name="Front. Plant Sci.">
        <title>Red Clover (Trifolium pratense) and Zigzag Clover (T. medium) - A Picture of Genomic Similarities and Differences.</title>
        <authorList>
            <person name="Dluhosova J."/>
            <person name="Istvanek J."/>
            <person name="Nedelnik J."/>
            <person name="Repkova J."/>
        </authorList>
    </citation>
    <scope>NUCLEOTIDE SEQUENCE [LARGE SCALE GENOMIC DNA]</scope>
    <source>
        <strain evidence="3">cv. 10/8</strain>
        <tissue evidence="2">Leaf</tissue>
    </source>
</reference>
<dbReference type="Proteomes" id="UP000265520">
    <property type="component" value="Unassembled WGS sequence"/>
</dbReference>
<protein>
    <submittedName>
        <fullName evidence="2">Uncharacterized protein</fullName>
    </submittedName>
</protein>
<evidence type="ECO:0000256" key="1">
    <source>
        <dbReference type="SAM" id="MobiDB-lite"/>
    </source>
</evidence>
<feature type="non-terminal residue" evidence="2">
    <location>
        <position position="1"/>
    </location>
</feature>
<feature type="compositionally biased region" description="Acidic residues" evidence="1">
    <location>
        <begin position="18"/>
        <end position="32"/>
    </location>
</feature>
<sequence>VSNAFSAPCQTNSLNPDTNEDDGIDEHEQEED</sequence>
<evidence type="ECO:0000313" key="3">
    <source>
        <dbReference type="Proteomes" id="UP000265520"/>
    </source>
</evidence>
<dbReference type="AlphaFoldDB" id="A0A392SER8"/>
<organism evidence="2 3">
    <name type="scientific">Trifolium medium</name>
    <dbReference type="NCBI Taxonomy" id="97028"/>
    <lineage>
        <taxon>Eukaryota</taxon>
        <taxon>Viridiplantae</taxon>
        <taxon>Streptophyta</taxon>
        <taxon>Embryophyta</taxon>
        <taxon>Tracheophyta</taxon>
        <taxon>Spermatophyta</taxon>
        <taxon>Magnoliopsida</taxon>
        <taxon>eudicotyledons</taxon>
        <taxon>Gunneridae</taxon>
        <taxon>Pentapetalae</taxon>
        <taxon>rosids</taxon>
        <taxon>fabids</taxon>
        <taxon>Fabales</taxon>
        <taxon>Fabaceae</taxon>
        <taxon>Papilionoideae</taxon>
        <taxon>50 kb inversion clade</taxon>
        <taxon>NPAAA clade</taxon>
        <taxon>Hologalegina</taxon>
        <taxon>IRL clade</taxon>
        <taxon>Trifolieae</taxon>
        <taxon>Trifolium</taxon>
    </lineage>
</organism>
<proteinExistence type="predicted"/>
<evidence type="ECO:0000313" key="2">
    <source>
        <dbReference type="EMBL" id="MCI47149.1"/>
    </source>
</evidence>
<accession>A0A392SER8</accession>
<dbReference type="EMBL" id="LXQA010368059">
    <property type="protein sequence ID" value="MCI47149.1"/>
    <property type="molecule type" value="Genomic_DNA"/>
</dbReference>